<dbReference type="PANTHER" id="PTHR46856:SF1">
    <property type="entry name" value="PX DOMAIN-CONTAINING PROTEIN EREL1-RELATED"/>
    <property type="match status" value="1"/>
</dbReference>
<dbReference type="InterPro" id="IPR044588">
    <property type="entry name" value="EREX-like"/>
</dbReference>
<name>A0ABR2PTD2_9ROSI</name>
<comment type="caution">
    <text evidence="3">The sequence shown here is derived from an EMBL/GenBank/DDBJ whole genome shotgun (WGS) entry which is preliminary data.</text>
</comment>
<protein>
    <recommendedName>
        <fullName evidence="2">PX domain-containing protein</fullName>
    </recommendedName>
</protein>
<evidence type="ECO:0000256" key="1">
    <source>
        <dbReference type="SAM" id="MobiDB-lite"/>
    </source>
</evidence>
<accession>A0ABR2PTD2</accession>
<gene>
    <name evidence="3" type="ORF">V6N11_062707</name>
</gene>
<feature type="compositionally biased region" description="Basic residues" evidence="1">
    <location>
        <begin position="1"/>
        <end position="11"/>
    </location>
</feature>
<dbReference type="PROSITE" id="PS50195">
    <property type="entry name" value="PX"/>
    <property type="match status" value="1"/>
</dbReference>
<evidence type="ECO:0000313" key="4">
    <source>
        <dbReference type="Proteomes" id="UP001396334"/>
    </source>
</evidence>
<dbReference type="SMART" id="SM00312">
    <property type="entry name" value="PX"/>
    <property type="match status" value="1"/>
</dbReference>
<keyword evidence="4" id="KW-1185">Reference proteome</keyword>
<evidence type="ECO:0000259" key="2">
    <source>
        <dbReference type="PROSITE" id="PS50195"/>
    </source>
</evidence>
<dbReference type="SUPFAM" id="SSF64268">
    <property type="entry name" value="PX domain"/>
    <property type="match status" value="1"/>
</dbReference>
<dbReference type="PANTHER" id="PTHR46856">
    <property type="entry name" value="PX DOMAIN-CONTAINING PROTEIN EREL1-RELATED"/>
    <property type="match status" value="1"/>
</dbReference>
<feature type="domain" description="PX" evidence="2">
    <location>
        <begin position="29"/>
        <end position="146"/>
    </location>
</feature>
<organism evidence="3 4">
    <name type="scientific">Hibiscus sabdariffa</name>
    <name type="common">roselle</name>
    <dbReference type="NCBI Taxonomy" id="183260"/>
    <lineage>
        <taxon>Eukaryota</taxon>
        <taxon>Viridiplantae</taxon>
        <taxon>Streptophyta</taxon>
        <taxon>Embryophyta</taxon>
        <taxon>Tracheophyta</taxon>
        <taxon>Spermatophyta</taxon>
        <taxon>Magnoliopsida</taxon>
        <taxon>eudicotyledons</taxon>
        <taxon>Gunneridae</taxon>
        <taxon>Pentapetalae</taxon>
        <taxon>rosids</taxon>
        <taxon>malvids</taxon>
        <taxon>Malvales</taxon>
        <taxon>Malvaceae</taxon>
        <taxon>Malvoideae</taxon>
        <taxon>Hibiscus</taxon>
    </lineage>
</organism>
<dbReference type="EMBL" id="JBBPBN010000052">
    <property type="protein sequence ID" value="KAK8991707.1"/>
    <property type="molecule type" value="Genomic_DNA"/>
</dbReference>
<sequence length="146" mass="16866">MQRRSPPKHRHDGTSPLPLGMDWSLPPRKWNGRETVWPHDPQTGWNPIAFYRVNVGIQSPDGVTTTRGVLRRFNDFLKLFNELKKASPKKSFPPAPPKGLLRLKSRTLLEERRCLLEEWMTKLLSDIDLSRSVTVASFLELIPRIT</sequence>
<dbReference type="Pfam" id="PF00787">
    <property type="entry name" value="PX"/>
    <property type="match status" value="1"/>
</dbReference>
<dbReference type="Proteomes" id="UP001396334">
    <property type="component" value="Unassembled WGS sequence"/>
</dbReference>
<reference evidence="3 4" key="1">
    <citation type="journal article" date="2024" name="G3 (Bethesda)">
        <title>Genome assembly of Hibiscus sabdariffa L. provides insights into metabolisms of medicinal natural products.</title>
        <authorList>
            <person name="Kim T."/>
        </authorList>
    </citation>
    <scope>NUCLEOTIDE SEQUENCE [LARGE SCALE GENOMIC DNA]</scope>
    <source>
        <strain evidence="3">TK-2024</strain>
        <tissue evidence="3">Old leaves</tissue>
    </source>
</reference>
<proteinExistence type="predicted"/>
<evidence type="ECO:0000313" key="3">
    <source>
        <dbReference type="EMBL" id="KAK8991707.1"/>
    </source>
</evidence>
<feature type="region of interest" description="Disordered" evidence="1">
    <location>
        <begin position="1"/>
        <end position="22"/>
    </location>
</feature>
<dbReference type="InterPro" id="IPR036871">
    <property type="entry name" value="PX_dom_sf"/>
</dbReference>
<dbReference type="InterPro" id="IPR001683">
    <property type="entry name" value="PX_dom"/>
</dbReference>
<dbReference type="Gene3D" id="3.30.1520.10">
    <property type="entry name" value="Phox-like domain"/>
    <property type="match status" value="1"/>
</dbReference>